<proteinExistence type="predicted"/>
<dbReference type="AlphaFoldDB" id="A0A9K3E9F1"/>
<name>A0A9K3E9F1_HELAN</name>
<sequence>MNEGPHAIIHNHLVTIYRTHCHLICNNGGVLMKSDQVMRVVFTWILDSV</sequence>
<dbReference type="EMBL" id="MNCJ02000329">
    <property type="protein sequence ID" value="KAF5769650.1"/>
    <property type="molecule type" value="Genomic_DNA"/>
</dbReference>
<reference evidence="1" key="2">
    <citation type="submission" date="2020-06" db="EMBL/GenBank/DDBJ databases">
        <title>Helianthus annuus Genome sequencing and assembly Release 2.</title>
        <authorList>
            <person name="Gouzy J."/>
            <person name="Langlade N."/>
            <person name="Munos S."/>
        </authorList>
    </citation>
    <scope>NUCLEOTIDE SEQUENCE</scope>
    <source>
        <tissue evidence="1">Leaves</tissue>
    </source>
</reference>
<accession>A0A9K3E9F1</accession>
<dbReference type="Gramene" id="mRNA:HanXRQr2_Chr14g0650731">
    <property type="protein sequence ID" value="CDS:HanXRQr2_Chr14g0650731.1"/>
    <property type="gene ID" value="HanXRQr2_Chr14g0650731"/>
</dbReference>
<evidence type="ECO:0000313" key="1">
    <source>
        <dbReference type="EMBL" id="KAF5769650.1"/>
    </source>
</evidence>
<gene>
    <name evidence="1" type="ORF">HanXRQr2_Chr14g0650731</name>
</gene>
<reference evidence="1" key="1">
    <citation type="journal article" date="2017" name="Nature">
        <title>The sunflower genome provides insights into oil metabolism, flowering and Asterid evolution.</title>
        <authorList>
            <person name="Badouin H."/>
            <person name="Gouzy J."/>
            <person name="Grassa C.J."/>
            <person name="Murat F."/>
            <person name="Staton S.E."/>
            <person name="Cottret L."/>
            <person name="Lelandais-Briere C."/>
            <person name="Owens G.L."/>
            <person name="Carrere S."/>
            <person name="Mayjonade B."/>
            <person name="Legrand L."/>
            <person name="Gill N."/>
            <person name="Kane N.C."/>
            <person name="Bowers J.E."/>
            <person name="Hubner S."/>
            <person name="Bellec A."/>
            <person name="Berard A."/>
            <person name="Berges H."/>
            <person name="Blanchet N."/>
            <person name="Boniface M.C."/>
            <person name="Brunel D."/>
            <person name="Catrice O."/>
            <person name="Chaidir N."/>
            <person name="Claudel C."/>
            <person name="Donnadieu C."/>
            <person name="Faraut T."/>
            <person name="Fievet G."/>
            <person name="Helmstetter N."/>
            <person name="King M."/>
            <person name="Knapp S.J."/>
            <person name="Lai Z."/>
            <person name="Le Paslier M.C."/>
            <person name="Lippi Y."/>
            <person name="Lorenzon L."/>
            <person name="Mandel J.R."/>
            <person name="Marage G."/>
            <person name="Marchand G."/>
            <person name="Marquand E."/>
            <person name="Bret-Mestries E."/>
            <person name="Morien E."/>
            <person name="Nambeesan S."/>
            <person name="Nguyen T."/>
            <person name="Pegot-Espagnet P."/>
            <person name="Pouilly N."/>
            <person name="Raftis F."/>
            <person name="Sallet E."/>
            <person name="Schiex T."/>
            <person name="Thomas J."/>
            <person name="Vandecasteele C."/>
            <person name="Vares D."/>
            <person name="Vear F."/>
            <person name="Vautrin S."/>
            <person name="Crespi M."/>
            <person name="Mangin B."/>
            <person name="Burke J.M."/>
            <person name="Salse J."/>
            <person name="Munos S."/>
            <person name="Vincourt P."/>
            <person name="Rieseberg L.H."/>
            <person name="Langlade N.B."/>
        </authorList>
    </citation>
    <scope>NUCLEOTIDE SEQUENCE</scope>
    <source>
        <tissue evidence="1">Leaves</tissue>
    </source>
</reference>
<evidence type="ECO:0000313" key="2">
    <source>
        <dbReference type="Proteomes" id="UP000215914"/>
    </source>
</evidence>
<protein>
    <submittedName>
        <fullName evidence="1">Uncharacterized protein</fullName>
    </submittedName>
</protein>
<dbReference type="Proteomes" id="UP000215914">
    <property type="component" value="Unassembled WGS sequence"/>
</dbReference>
<comment type="caution">
    <text evidence="1">The sequence shown here is derived from an EMBL/GenBank/DDBJ whole genome shotgun (WGS) entry which is preliminary data.</text>
</comment>
<keyword evidence="2" id="KW-1185">Reference proteome</keyword>
<organism evidence="1 2">
    <name type="scientific">Helianthus annuus</name>
    <name type="common">Common sunflower</name>
    <dbReference type="NCBI Taxonomy" id="4232"/>
    <lineage>
        <taxon>Eukaryota</taxon>
        <taxon>Viridiplantae</taxon>
        <taxon>Streptophyta</taxon>
        <taxon>Embryophyta</taxon>
        <taxon>Tracheophyta</taxon>
        <taxon>Spermatophyta</taxon>
        <taxon>Magnoliopsida</taxon>
        <taxon>eudicotyledons</taxon>
        <taxon>Gunneridae</taxon>
        <taxon>Pentapetalae</taxon>
        <taxon>asterids</taxon>
        <taxon>campanulids</taxon>
        <taxon>Asterales</taxon>
        <taxon>Asteraceae</taxon>
        <taxon>Asteroideae</taxon>
        <taxon>Heliantheae alliance</taxon>
        <taxon>Heliantheae</taxon>
        <taxon>Helianthus</taxon>
    </lineage>
</organism>